<dbReference type="EMBL" id="CP013110">
    <property type="protein sequence ID" value="APG95100.1"/>
    <property type="molecule type" value="Genomic_DNA"/>
</dbReference>
<dbReference type="GO" id="GO:0005737">
    <property type="term" value="C:cytoplasm"/>
    <property type="evidence" value="ECO:0007669"/>
    <property type="project" value="UniProtKB-SubCell"/>
</dbReference>
<dbReference type="SMART" id="SM00883">
    <property type="entry name" value="Cpn10"/>
    <property type="match status" value="1"/>
</dbReference>
<comment type="subunit">
    <text evidence="4">Heptamer of 7 subunits arranged in a ring. Interacts with the chaperonin GroEL.</text>
</comment>
<gene>
    <name evidence="4 6" type="primary">groES</name>
    <name evidence="4" type="synonym">groS</name>
    <name evidence="6" type="ORF">SAMCFNEI73_pC1395</name>
</gene>
<keyword evidence="4" id="KW-0963">Cytoplasm</keyword>
<dbReference type="GO" id="GO:0051087">
    <property type="term" value="F:protein-folding chaperone binding"/>
    <property type="evidence" value="ECO:0007669"/>
    <property type="project" value="TreeGrafter"/>
</dbReference>
<reference evidence="6 7" key="1">
    <citation type="submission" date="2015-10" db="EMBL/GenBank/DDBJ databases">
        <title>Genomic differences between typical nodule nitrogen-fixing rhizobial strains and those coming from bean seeds.</title>
        <authorList>
            <person name="Peralta H."/>
            <person name="Aguilar-Vera A."/>
            <person name="Diaz R."/>
            <person name="Mora Y."/>
            <person name="Martinez-Batallar G."/>
            <person name="Salazar E."/>
            <person name="Vargas-Lagunas C."/>
            <person name="Encarnacion S."/>
            <person name="Girard L."/>
            <person name="Mora J."/>
        </authorList>
    </citation>
    <scope>NUCLEOTIDE SEQUENCE [LARGE SCALE GENOMIC DNA]</scope>
    <source>
        <strain evidence="6 7">CFNEI 73</strain>
        <plasmid evidence="6 7">C</plasmid>
    </source>
</reference>
<dbReference type="GO" id="GO:0046872">
    <property type="term" value="F:metal ion binding"/>
    <property type="evidence" value="ECO:0007669"/>
    <property type="project" value="TreeGrafter"/>
</dbReference>
<evidence type="ECO:0000256" key="4">
    <source>
        <dbReference type="HAMAP-Rule" id="MF_00580"/>
    </source>
</evidence>
<dbReference type="InterPro" id="IPR018369">
    <property type="entry name" value="Chaprnonin_Cpn10_CS"/>
</dbReference>
<dbReference type="InterPro" id="IPR011032">
    <property type="entry name" value="GroES-like_sf"/>
</dbReference>
<dbReference type="InterPro" id="IPR037124">
    <property type="entry name" value="Chaperonin_GroES_sf"/>
</dbReference>
<evidence type="ECO:0000313" key="7">
    <source>
        <dbReference type="Proteomes" id="UP000182306"/>
    </source>
</evidence>
<evidence type="ECO:0000256" key="1">
    <source>
        <dbReference type="ARBA" id="ARBA00006975"/>
    </source>
</evidence>
<proteinExistence type="inferred from homology"/>
<dbReference type="NCBIfam" id="NF001534">
    <property type="entry name" value="PRK00364.2-5"/>
    <property type="match status" value="1"/>
</dbReference>
<dbReference type="NCBIfam" id="NF001527">
    <property type="entry name" value="PRK00364.1-2"/>
    <property type="match status" value="1"/>
</dbReference>
<dbReference type="GO" id="GO:0005524">
    <property type="term" value="F:ATP binding"/>
    <property type="evidence" value="ECO:0007669"/>
    <property type="project" value="InterPro"/>
</dbReference>
<dbReference type="NCBIfam" id="NF001531">
    <property type="entry name" value="PRK00364.2-2"/>
    <property type="match status" value="1"/>
</dbReference>
<comment type="subcellular location">
    <subcellularLocation>
        <location evidence="4">Cytoplasm</location>
    </subcellularLocation>
</comment>
<dbReference type="Pfam" id="PF00166">
    <property type="entry name" value="Cpn10"/>
    <property type="match status" value="1"/>
</dbReference>
<comment type="similarity">
    <text evidence="1 4 5">Belongs to the GroES chaperonin family.</text>
</comment>
<dbReference type="CDD" id="cd00320">
    <property type="entry name" value="cpn10"/>
    <property type="match status" value="1"/>
</dbReference>
<evidence type="ECO:0000313" key="6">
    <source>
        <dbReference type="EMBL" id="APG95100.1"/>
    </source>
</evidence>
<organism evidence="6 7">
    <name type="scientific">Sinorhizobium americanum</name>
    <dbReference type="NCBI Taxonomy" id="194963"/>
    <lineage>
        <taxon>Bacteria</taxon>
        <taxon>Pseudomonadati</taxon>
        <taxon>Pseudomonadota</taxon>
        <taxon>Alphaproteobacteria</taxon>
        <taxon>Hyphomicrobiales</taxon>
        <taxon>Rhizobiaceae</taxon>
        <taxon>Sinorhizobium/Ensifer group</taxon>
        <taxon>Sinorhizobium</taxon>
    </lineage>
</organism>
<keyword evidence="3 4" id="KW-0143">Chaperone</keyword>
<dbReference type="PANTHER" id="PTHR10772">
    <property type="entry name" value="10 KDA HEAT SHOCK PROTEIN"/>
    <property type="match status" value="1"/>
</dbReference>
<keyword evidence="2" id="KW-0346">Stress response</keyword>
<keyword evidence="6" id="KW-0614">Plasmid</keyword>
<dbReference type="SUPFAM" id="SSF50129">
    <property type="entry name" value="GroES-like"/>
    <property type="match status" value="1"/>
</dbReference>
<dbReference type="GO" id="GO:0051082">
    <property type="term" value="F:unfolded protein binding"/>
    <property type="evidence" value="ECO:0007669"/>
    <property type="project" value="TreeGrafter"/>
</dbReference>
<dbReference type="NCBIfam" id="NF001529">
    <property type="entry name" value="PRK00364.1-5"/>
    <property type="match status" value="1"/>
</dbReference>
<geneLocation type="plasmid" evidence="6 7">
    <name>C</name>
</geneLocation>
<dbReference type="PRINTS" id="PR00297">
    <property type="entry name" value="CHAPERONIN10"/>
</dbReference>
<dbReference type="PROSITE" id="PS00681">
    <property type="entry name" value="CHAPERONINS_CPN10"/>
    <property type="match status" value="1"/>
</dbReference>
<dbReference type="PANTHER" id="PTHR10772:SF58">
    <property type="entry name" value="CO-CHAPERONIN GROES"/>
    <property type="match status" value="1"/>
</dbReference>
<evidence type="ECO:0000256" key="3">
    <source>
        <dbReference type="ARBA" id="ARBA00023186"/>
    </source>
</evidence>
<accession>A0A1L3LYC8</accession>
<dbReference type="HAMAP" id="MF_00580">
    <property type="entry name" value="CH10"/>
    <property type="match status" value="1"/>
</dbReference>
<dbReference type="InterPro" id="IPR020818">
    <property type="entry name" value="Chaperonin_GroES"/>
</dbReference>
<evidence type="ECO:0000256" key="5">
    <source>
        <dbReference type="RuleBase" id="RU000535"/>
    </source>
</evidence>
<sequence length="158" mass="17265">MDRVLKNCAALLKLEKSETRSIGAMPKHRASRVGSSRMRRGGASKNLFVHEVSDMTFRPLHDRILVRRIEAEEKTAGGIIIPDTAKEKPQEGEVIAVGPGARDDSGKLVELDVKAGDRILFGKWSGTEIKLDGEELLIMKESDVMGVIENEASAKKAA</sequence>
<dbReference type="GO" id="GO:0044183">
    <property type="term" value="F:protein folding chaperone"/>
    <property type="evidence" value="ECO:0007669"/>
    <property type="project" value="InterPro"/>
</dbReference>
<dbReference type="Gene3D" id="2.30.33.40">
    <property type="entry name" value="GroES chaperonin"/>
    <property type="match status" value="1"/>
</dbReference>
<dbReference type="Proteomes" id="UP000182306">
    <property type="component" value="Plasmid C"/>
</dbReference>
<dbReference type="AlphaFoldDB" id="A0A1L3LYC8"/>
<protein>
    <recommendedName>
        <fullName evidence="4">Co-chaperonin GroES</fullName>
    </recommendedName>
    <alternativeName>
        <fullName evidence="4">10 kDa chaperonin</fullName>
    </alternativeName>
    <alternativeName>
        <fullName evidence="4">Chaperonin-10</fullName>
        <shortName evidence="4">Cpn10</shortName>
    </alternativeName>
</protein>
<comment type="function">
    <text evidence="4 5">Together with the chaperonin GroEL, plays an essential role in assisting protein folding. The GroEL-GroES system forms a nano-cage that allows encapsulation of the non-native substrate proteins and provides a physical environment optimized to promote and accelerate protein folding. GroES binds to the apical surface of the GroEL ring, thereby capping the opening of the GroEL channel.</text>
</comment>
<dbReference type="NCBIfam" id="NF001533">
    <property type="entry name" value="PRK00364.2-4"/>
    <property type="match status" value="1"/>
</dbReference>
<evidence type="ECO:0000256" key="2">
    <source>
        <dbReference type="ARBA" id="ARBA00023016"/>
    </source>
</evidence>
<name>A0A1L3LYC8_9HYPH</name>
<dbReference type="KEGG" id="same:SAMCFNEI73_pC1395"/>
<dbReference type="FunFam" id="2.30.33.40:FF:000001">
    <property type="entry name" value="10 kDa chaperonin"/>
    <property type="match status" value="1"/>
</dbReference>
<keyword evidence="7" id="KW-1185">Reference proteome</keyword>